<dbReference type="InParanoid" id="A0A2P6N1C8"/>
<evidence type="ECO:0000313" key="2">
    <source>
        <dbReference type="Proteomes" id="UP000241769"/>
    </source>
</evidence>
<dbReference type="AlphaFoldDB" id="A0A2P6N1C8"/>
<proteinExistence type="predicted"/>
<reference evidence="1 2" key="1">
    <citation type="journal article" date="2018" name="Genome Biol. Evol.">
        <title>Multiple Roots of Fruiting Body Formation in Amoebozoa.</title>
        <authorList>
            <person name="Hillmann F."/>
            <person name="Forbes G."/>
            <person name="Novohradska S."/>
            <person name="Ferling I."/>
            <person name="Riege K."/>
            <person name="Groth M."/>
            <person name="Westermann M."/>
            <person name="Marz M."/>
            <person name="Spaller T."/>
            <person name="Winckler T."/>
            <person name="Schaap P."/>
            <person name="Glockner G."/>
        </authorList>
    </citation>
    <scope>NUCLEOTIDE SEQUENCE [LARGE SCALE GENOMIC DNA]</scope>
    <source>
        <strain evidence="1 2">Jena</strain>
    </source>
</reference>
<dbReference type="EMBL" id="MDYQ01000255">
    <property type="protein sequence ID" value="PRP77749.1"/>
    <property type="molecule type" value="Genomic_DNA"/>
</dbReference>
<keyword evidence="2" id="KW-1185">Reference proteome</keyword>
<accession>A0A2P6N1C8</accession>
<evidence type="ECO:0000313" key="1">
    <source>
        <dbReference type="EMBL" id="PRP77749.1"/>
    </source>
</evidence>
<protein>
    <submittedName>
        <fullName evidence="1">Uncharacterized protein</fullName>
    </submittedName>
</protein>
<comment type="caution">
    <text evidence="1">The sequence shown here is derived from an EMBL/GenBank/DDBJ whole genome shotgun (WGS) entry which is preliminary data.</text>
</comment>
<dbReference type="Proteomes" id="UP000241769">
    <property type="component" value="Unassembled WGS sequence"/>
</dbReference>
<sequence length="66" mass="7476">MKISRVICSLPKAAEGKISQHFYVTSDRWLSITPEKSAVDVLSIINRATPEQNGKFYQNTGEEMLF</sequence>
<gene>
    <name evidence="1" type="ORF">PROFUN_14110</name>
</gene>
<name>A0A2P6N1C8_9EUKA</name>
<organism evidence="1 2">
    <name type="scientific">Planoprotostelium fungivorum</name>
    <dbReference type="NCBI Taxonomy" id="1890364"/>
    <lineage>
        <taxon>Eukaryota</taxon>
        <taxon>Amoebozoa</taxon>
        <taxon>Evosea</taxon>
        <taxon>Variosea</taxon>
        <taxon>Cavosteliida</taxon>
        <taxon>Cavosteliaceae</taxon>
        <taxon>Planoprotostelium</taxon>
    </lineage>
</organism>